<dbReference type="InterPro" id="IPR017853">
    <property type="entry name" value="GH"/>
</dbReference>
<dbReference type="GO" id="GO:0004566">
    <property type="term" value="F:beta-glucuronidase activity"/>
    <property type="evidence" value="ECO:0007669"/>
    <property type="project" value="TreeGrafter"/>
</dbReference>
<keyword evidence="4" id="KW-1185">Reference proteome</keyword>
<organism evidence="3 4">
    <name type="scientific">Diploptera punctata</name>
    <name type="common">Pacific beetle cockroach</name>
    <dbReference type="NCBI Taxonomy" id="6984"/>
    <lineage>
        <taxon>Eukaryota</taxon>
        <taxon>Metazoa</taxon>
        <taxon>Ecdysozoa</taxon>
        <taxon>Arthropoda</taxon>
        <taxon>Hexapoda</taxon>
        <taxon>Insecta</taxon>
        <taxon>Pterygota</taxon>
        <taxon>Neoptera</taxon>
        <taxon>Polyneoptera</taxon>
        <taxon>Dictyoptera</taxon>
        <taxon>Blattodea</taxon>
        <taxon>Blaberoidea</taxon>
        <taxon>Blaberidae</taxon>
        <taxon>Diplopterinae</taxon>
        <taxon>Diploptera</taxon>
    </lineage>
</organism>
<reference evidence="3" key="2">
    <citation type="submission" date="2023-05" db="EMBL/GenBank/DDBJ databases">
        <authorList>
            <person name="Fouks B."/>
        </authorList>
    </citation>
    <scope>NUCLEOTIDE SEQUENCE</scope>
    <source>
        <strain evidence="3">Stay&amp;Tobe</strain>
        <tissue evidence="3">Testes</tissue>
    </source>
</reference>
<evidence type="ECO:0000313" key="3">
    <source>
        <dbReference type="EMBL" id="KAJ9593122.1"/>
    </source>
</evidence>
<sequence length="85" mass="9657">MDFADKEGIMIIDECPGVNIGAFGFKPKLLDAHKKALTELHNRDKNRPSVIMWSVANEARTTLKGADKYFQYVLKHNSVVYAYLL</sequence>
<gene>
    <name evidence="3" type="ORF">L9F63_027634</name>
</gene>
<evidence type="ECO:0000313" key="4">
    <source>
        <dbReference type="Proteomes" id="UP001233999"/>
    </source>
</evidence>
<dbReference type="PANTHER" id="PTHR10066">
    <property type="entry name" value="BETA-GLUCURONIDASE"/>
    <property type="match status" value="1"/>
</dbReference>
<name>A0AAD8A623_DIPPU</name>
<dbReference type="GO" id="GO:0005975">
    <property type="term" value="P:carbohydrate metabolic process"/>
    <property type="evidence" value="ECO:0007669"/>
    <property type="project" value="InterPro"/>
</dbReference>
<accession>A0AAD8A623</accession>
<dbReference type="Gene3D" id="3.20.20.80">
    <property type="entry name" value="Glycosidases"/>
    <property type="match status" value="1"/>
</dbReference>
<feature type="non-terminal residue" evidence="3">
    <location>
        <position position="1"/>
    </location>
</feature>
<evidence type="ECO:0000259" key="2">
    <source>
        <dbReference type="Pfam" id="PF02836"/>
    </source>
</evidence>
<dbReference type="EMBL" id="JASPKZ010003539">
    <property type="protein sequence ID" value="KAJ9593122.1"/>
    <property type="molecule type" value="Genomic_DNA"/>
</dbReference>
<evidence type="ECO:0000256" key="1">
    <source>
        <dbReference type="ARBA" id="ARBA00007401"/>
    </source>
</evidence>
<dbReference type="InterPro" id="IPR023232">
    <property type="entry name" value="Glyco_hydro_2_AS"/>
</dbReference>
<dbReference type="GO" id="GO:0019391">
    <property type="term" value="P:glucuronoside catabolic process"/>
    <property type="evidence" value="ECO:0007669"/>
    <property type="project" value="TreeGrafter"/>
</dbReference>
<protein>
    <recommendedName>
        <fullName evidence="2">Glycoside hydrolase family 2 catalytic domain-containing protein</fullName>
    </recommendedName>
</protein>
<dbReference type="Proteomes" id="UP001233999">
    <property type="component" value="Unassembled WGS sequence"/>
</dbReference>
<dbReference type="InterPro" id="IPR006103">
    <property type="entry name" value="Glyco_hydro_2_cat"/>
</dbReference>
<comment type="caution">
    <text evidence="3">The sequence shown here is derived from an EMBL/GenBank/DDBJ whole genome shotgun (WGS) entry which is preliminary data.</text>
</comment>
<dbReference type="GO" id="GO:0030246">
    <property type="term" value="F:carbohydrate binding"/>
    <property type="evidence" value="ECO:0007669"/>
    <property type="project" value="TreeGrafter"/>
</dbReference>
<reference evidence="3" key="1">
    <citation type="journal article" date="2023" name="IScience">
        <title>Live-bearing cockroach genome reveals convergent evolutionary mechanisms linked to viviparity in insects and beyond.</title>
        <authorList>
            <person name="Fouks B."/>
            <person name="Harrison M.C."/>
            <person name="Mikhailova A.A."/>
            <person name="Marchal E."/>
            <person name="English S."/>
            <person name="Carruthers M."/>
            <person name="Jennings E.C."/>
            <person name="Chiamaka E.L."/>
            <person name="Frigard R.A."/>
            <person name="Pippel M."/>
            <person name="Attardo G.M."/>
            <person name="Benoit J.B."/>
            <person name="Bornberg-Bauer E."/>
            <person name="Tobe S.S."/>
        </authorList>
    </citation>
    <scope>NUCLEOTIDE SEQUENCE</scope>
    <source>
        <strain evidence="3">Stay&amp;Tobe</strain>
    </source>
</reference>
<dbReference type="PROSITE" id="PS00608">
    <property type="entry name" value="GLYCOSYL_HYDROL_F2_2"/>
    <property type="match status" value="1"/>
</dbReference>
<dbReference type="Pfam" id="PF02836">
    <property type="entry name" value="Glyco_hydro_2_C"/>
    <property type="match status" value="1"/>
</dbReference>
<comment type="similarity">
    <text evidence="1">Belongs to the glycosyl hydrolase 2 family.</text>
</comment>
<proteinExistence type="inferred from homology"/>
<dbReference type="GO" id="GO:0005615">
    <property type="term" value="C:extracellular space"/>
    <property type="evidence" value="ECO:0007669"/>
    <property type="project" value="TreeGrafter"/>
</dbReference>
<feature type="domain" description="Glycoside hydrolase family 2 catalytic" evidence="2">
    <location>
        <begin position="1"/>
        <end position="76"/>
    </location>
</feature>
<dbReference type="AlphaFoldDB" id="A0AAD8A623"/>
<dbReference type="SUPFAM" id="SSF51445">
    <property type="entry name" value="(Trans)glycosidases"/>
    <property type="match status" value="1"/>
</dbReference>
<dbReference type="PANTHER" id="PTHR10066:SF67">
    <property type="entry name" value="BETA-GLUCURONIDASE"/>
    <property type="match status" value="1"/>
</dbReference>